<dbReference type="Gene3D" id="3.40.720.10">
    <property type="entry name" value="Alkaline Phosphatase, subunit A"/>
    <property type="match status" value="1"/>
</dbReference>
<dbReference type="SUPFAM" id="SSF53649">
    <property type="entry name" value="Alkaline phosphatase-like"/>
    <property type="match status" value="1"/>
</dbReference>
<dbReference type="Pfam" id="PF01663">
    <property type="entry name" value="Phosphodiest"/>
    <property type="match status" value="1"/>
</dbReference>
<dbReference type="InterPro" id="IPR002591">
    <property type="entry name" value="Phosphodiest/P_Trfase"/>
</dbReference>
<evidence type="ECO:0000313" key="3">
    <source>
        <dbReference type="Proteomes" id="UP001620405"/>
    </source>
</evidence>
<dbReference type="PANTHER" id="PTHR10151">
    <property type="entry name" value="ECTONUCLEOTIDE PYROPHOSPHATASE/PHOSPHODIESTERASE"/>
    <property type="match status" value="1"/>
</dbReference>
<dbReference type="EMBL" id="JADIKG010000011">
    <property type="protein sequence ID" value="MFK2873408.1"/>
    <property type="molecule type" value="Genomic_DNA"/>
</dbReference>
<organism evidence="2 3">
    <name type="scientific">Dyella lipolytica</name>
    <dbReference type="NCBI Taxonomy" id="1867835"/>
    <lineage>
        <taxon>Bacteria</taxon>
        <taxon>Pseudomonadati</taxon>
        <taxon>Pseudomonadota</taxon>
        <taxon>Gammaproteobacteria</taxon>
        <taxon>Lysobacterales</taxon>
        <taxon>Rhodanobacteraceae</taxon>
        <taxon>Dyella</taxon>
    </lineage>
</organism>
<evidence type="ECO:0000313" key="2">
    <source>
        <dbReference type="EMBL" id="MFK2873408.1"/>
    </source>
</evidence>
<sequence length="430" mass="47358">MKWLSRFLLCSFIALSAGCVFLHTTSTSPATAAQQAKAASTTPLLLISIDAYRADYINRGLSPTLQALAATGVHADSMQPAFPSLTFPNHYAAVTGLVPDHSGIVNNTMVDPELGKFSLSDRKAVSNGLWWDEGTPLWETADAHGLRSATMFWPGSEADIQGYHPDFWKPYDGKVTADQRVDQVLAWLDLPPGQRPSFITLYFDAVDHAGHEHGPDSPQVNQALRDTDAAMSRLVDGLRQRNLLDHINIIVIADHGMATVPPENNVLIDKLIPLKDVDTVSLGVLAGFNPKRKHDFNAIEEQLEQPQQHMHCWDKTRVPKRFNYGANARVPQLICLADVGWRITTEDYLAKHKGKLSIGEHGYDNADPLMQALFVAHGPAFQSGIRFHNFPIVDVYPLMAHLLGVPANFNDGHVEDVQGMLKPEATATTQ</sequence>
<keyword evidence="3" id="KW-1185">Reference proteome</keyword>
<feature type="signal peptide" evidence="1">
    <location>
        <begin position="1"/>
        <end position="32"/>
    </location>
</feature>
<dbReference type="RefSeq" id="WP_284397521.1">
    <property type="nucleotide sequence ID" value="NZ_BSNQ01000003.1"/>
</dbReference>
<proteinExistence type="predicted"/>
<comment type="caution">
    <text evidence="2">The sequence shown here is derived from an EMBL/GenBank/DDBJ whole genome shotgun (WGS) entry which is preliminary data.</text>
</comment>
<dbReference type="Proteomes" id="UP001620405">
    <property type="component" value="Unassembled WGS sequence"/>
</dbReference>
<reference evidence="2 3" key="1">
    <citation type="submission" date="2020-10" db="EMBL/GenBank/DDBJ databases">
        <title>Phylogeny of dyella-like bacteria.</title>
        <authorList>
            <person name="Fu J."/>
        </authorList>
    </citation>
    <scope>NUCLEOTIDE SEQUENCE [LARGE SCALE GENOMIC DNA]</scope>
    <source>
        <strain evidence="2 3">DHOB07</strain>
    </source>
</reference>
<keyword evidence="1" id="KW-0732">Signal</keyword>
<name>A0ABW8IV44_9GAMM</name>
<protein>
    <submittedName>
        <fullName evidence="2">Alkaline phosphatase family protein</fullName>
    </submittedName>
</protein>
<dbReference type="CDD" id="cd16018">
    <property type="entry name" value="Enpp"/>
    <property type="match status" value="1"/>
</dbReference>
<dbReference type="PROSITE" id="PS51257">
    <property type="entry name" value="PROKAR_LIPOPROTEIN"/>
    <property type="match status" value="1"/>
</dbReference>
<gene>
    <name evidence="2" type="ORF">ISP13_07670</name>
</gene>
<accession>A0ABW8IV44</accession>
<dbReference type="PANTHER" id="PTHR10151:SF120">
    <property type="entry name" value="BIS(5'-ADENOSYL)-TRIPHOSPHATASE"/>
    <property type="match status" value="1"/>
</dbReference>
<dbReference type="InterPro" id="IPR017850">
    <property type="entry name" value="Alkaline_phosphatase_core_sf"/>
</dbReference>
<dbReference type="Gene3D" id="3.30.1360.180">
    <property type="match status" value="1"/>
</dbReference>
<feature type="chain" id="PRO_5045734627" evidence="1">
    <location>
        <begin position="33"/>
        <end position="430"/>
    </location>
</feature>
<evidence type="ECO:0000256" key="1">
    <source>
        <dbReference type="SAM" id="SignalP"/>
    </source>
</evidence>